<dbReference type="EMBL" id="CP042190">
    <property type="protein sequence ID" value="QDS71774.1"/>
    <property type="molecule type" value="Genomic_DNA"/>
</dbReference>
<dbReference type="Proteomes" id="UP000316270">
    <property type="component" value="Chromosome 6"/>
</dbReference>
<keyword evidence="3" id="KW-1185">Reference proteome</keyword>
<evidence type="ECO:0000256" key="1">
    <source>
        <dbReference type="SAM" id="MobiDB-lite"/>
    </source>
</evidence>
<gene>
    <name evidence="2" type="ORF">FKW77_009261</name>
</gene>
<feature type="compositionally biased region" description="Low complexity" evidence="1">
    <location>
        <begin position="9"/>
        <end position="25"/>
    </location>
</feature>
<feature type="compositionally biased region" description="Basic residues" evidence="1">
    <location>
        <begin position="57"/>
        <end position="66"/>
    </location>
</feature>
<reference evidence="2 3" key="1">
    <citation type="submission" date="2019-07" db="EMBL/GenBank/DDBJ databases">
        <title>Finished genome of Venturia effusa.</title>
        <authorList>
            <person name="Young C.A."/>
            <person name="Cox M.P."/>
            <person name="Ganley A.R.D."/>
            <person name="David W.J."/>
        </authorList>
    </citation>
    <scope>NUCLEOTIDE SEQUENCE [LARGE SCALE GENOMIC DNA]</scope>
    <source>
        <strain evidence="3">albino</strain>
    </source>
</reference>
<proteinExistence type="predicted"/>
<feature type="region of interest" description="Disordered" evidence="1">
    <location>
        <begin position="1"/>
        <end position="128"/>
    </location>
</feature>
<dbReference type="AlphaFoldDB" id="A0A517L823"/>
<name>A0A517L823_9PEZI</name>
<organism evidence="2 3">
    <name type="scientific">Venturia effusa</name>
    <dbReference type="NCBI Taxonomy" id="50376"/>
    <lineage>
        <taxon>Eukaryota</taxon>
        <taxon>Fungi</taxon>
        <taxon>Dikarya</taxon>
        <taxon>Ascomycota</taxon>
        <taxon>Pezizomycotina</taxon>
        <taxon>Dothideomycetes</taxon>
        <taxon>Pleosporomycetidae</taxon>
        <taxon>Venturiales</taxon>
        <taxon>Venturiaceae</taxon>
        <taxon>Venturia</taxon>
    </lineage>
</organism>
<accession>A0A517L823</accession>
<feature type="compositionally biased region" description="Polar residues" evidence="1">
    <location>
        <begin position="34"/>
        <end position="44"/>
    </location>
</feature>
<dbReference type="OrthoDB" id="407617at2759"/>
<protein>
    <submittedName>
        <fullName evidence="2">Uncharacterized protein</fullName>
    </submittedName>
</protein>
<evidence type="ECO:0000313" key="2">
    <source>
        <dbReference type="EMBL" id="QDS71774.1"/>
    </source>
</evidence>
<sequence>MVSPTSHTPASSGPQSSPGSTISSGERPPPTPPNSFASTSSRCDVQNAPPPTEFARRPRRSTLTHRARSDSISSLGKRSNPPGILEQLERIYEEDPGQFFEGPTYVPENTPKTSRHVPSDCSSPKSDRASLYPTVLNLPQLNEQLEVLPPPAASRFSSPPSSITGESIVSEPLMMAPRKLYSGSAVKPSIRSPLSMVEEQTPAPLEIQGGVREHSDWAENILQDLSRGLSRLSNLAEDDEKRDPSKASRIHYKERLNLLLNDSSQPIPYGPIDDVPYPPPAEGALLSSAPVRRSPISTSVPANSISWSEFKELKDRVEHLNQLVKLLTDMHSQSQKDISMLKSEASNLKKILASSGLIKATNSPKENDASKTV</sequence>
<evidence type="ECO:0000313" key="3">
    <source>
        <dbReference type="Proteomes" id="UP000316270"/>
    </source>
</evidence>